<evidence type="ECO:0000259" key="3">
    <source>
        <dbReference type="PROSITE" id="PS50110"/>
    </source>
</evidence>
<dbReference type="PANTHER" id="PTHR43214:SF43">
    <property type="entry name" value="TWO-COMPONENT RESPONSE REGULATOR"/>
    <property type="match status" value="1"/>
</dbReference>
<comment type="caution">
    <text evidence="4">The sequence shown here is derived from an EMBL/GenBank/DDBJ whole genome shotgun (WGS) entry which is preliminary data.</text>
</comment>
<dbReference type="Pfam" id="PF00196">
    <property type="entry name" value="GerE"/>
    <property type="match status" value="1"/>
</dbReference>
<dbReference type="SUPFAM" id="SSF46894">
    <property type="entry name" value="C-terminal effector domain of the bipartite response regulators"/>
    <property type="match status" value="1"/>
</dbReference>
<evidence type="ECO:0000256" key="2">
    <source>
        <dbReference type="ARBA" id="ARBA00023125"/>
    </source>
</evidence>
<dbReference type="GO" id="GO:0000160">
    <property type="term" value="P:phosphorelay signal transduction system"/>
    <property type="evidence" value="ECO:0007669"/>
    <property type="project" value="InterPro"/>
</dbReference>
<proteinExistence type="predicted"/>
<evidence type="ECO:0000256" key="1">
    <source>
        <dbReference type="ARBA" id="ARBA00022553"/>
    </source>
</evidence>
<protein>
    <recommendedName>
        <fullName evidence="3">Response regulatory domain-containing protein</fullName>
    </recommendedName>
</protein>
<dbReference type="InterPro" id="IPR058245">
    <property type="entry name" value="NreC/VraR/RcsB-like_REC"/>
</dbReference>
<dbReference type="SUPFAM" id="SSF52172">
    <property type="entry name" value="CheY-like"/>
    <property type="match status" value="1"/>
</dbReference>
<dbReference type="InterPro" id="IPR001789">
    <property type="entry name" value="Sig_transdc_resp-reg_receiver"/>
</dbReference>
<dbReference type="InterPro" id="IPR000792">
    <property type="entry name" value="Tscrpt_reg_LuxR_C"/>
</dbReference>
<dbReference type="SMART" id="SM00448">
    <property type="entry name" value="REC"/>
    <property type="match status" value="1"/>
</dbReference>
<dbReference type="GO" id="GO:0006355">
    <property type="term" value="P:regulation of DNA-templated transcription"/>
    <property type="evidence" value="ECO:0007669"/>
    <property type="project" value="InterPro"/>
</dbReference>
<dbReference type="InterPro" id="IPR016032">
    <property type="entry name" value="Sig_transdc_resp-reg_C-effctor"/>
</dbReference>
<keyword evidence="2" id="KW-0238">DNA-binding</keyword>
<reference evidence="4" key="1">
    <citation type="journal article" date="2015" name="Nature">
        <title>Complex archaea that bridge the gap between prokaryotes and eukaryotes.</title>
        <authorList>
            <person name="Spang A."/>
            <person name="Saw J.H."/>
            <person name="Jorgensen S.L."/>
            <person name="Zaremba-Niedzwiedzka K."/>
            <person name="Martijn J."/>
            <person name="Lind A.E."/>
            <person name="van Eijk R."/>
            <person name="Schleper C."/>
            <person name="Guy L."/>
            <person name="Ettema T.J."/>
        </authorList>
    </citation>
    <scope>NUCLEOTIDE SEQUENCE</scope>
</reference>
<gene>
    <name evidence="4" type="ORF">LCGC14_0747200</name>
</gene>
<dbReference type="Gene3D" id="3.40.50.2300">
    <property type="match status" value="1"/>
</dbReference>
<dbReference type="PROSITE" id="PS50110">
    <property type="entry name" value="RESPONSE_REGULATORY"/>
    <property type="match status" value="1"/>
</dbReference>
<organism evidence="4">
    <name type="scientific">marine sediment metagenome</name>
    <dbReference type="NCBI Taxonomy" id="412755"/>
    <lineage>
        <taxon>unclassified sequences</taxon>
        <taxon>metagenomes</taxon>
        <taxon>ecological metagenomes</taxon>
    </lineage>
</organism>
<dbReference type="GO" id="GO:0003677">
    <property type="term" value="F:DNA binding"/>
    <property type="evidence" value="ECO:0007669"/>
    <property type="project" value="UniProtKB-KW"/>
</dbReference>
<dbReference type="CDD" id="cd17535">
    <property type="entry name" value="REC_NarL-like"/>
    <property type="match status" value="1"/>
</dbReference>
<accession>A0A0F9Q984</accession>
<keyword evidence="1" id="KW-0597">Phosphoprotein</keyword>
<name>A0A0F9Q984_9ZZZZ</name>
<dbReference type="AlphaFoldDB" id="A0A0F9Q984"/>
<feature type="domain" description="Response regulatory" evidence="3">
    <location>
        <begin position="7"/>
        <end position="122"/>
    </location>
</feature>
<dbReference type="InterPro" id="IPR011006">
    <property type="entry name" value="CheY-like_superfamily"/>
</dbReference>
<dbReference type="PANTHER" id="PTHR43214">
    <property type="entry name" value="TWO-COMPONENT RESPONSE REGULATOR"/>
    <property type="match status" value="1"/>
</dbReference>
<sequence>MSNPRTSILLIDDHTILREGYQRLLESAGFDVIGQADNADEGYKAFVKLQPDVCIVDLTMPGKSGLECIHRICLHSKNARVLVCSMHDETTLAMRAMELGAIGYITKSCSSDVFIDAVKSVADKNHYLAPDIAYSIAMEKHLKTDQKLRALSHQEFAIFNMLAKGMSIEEMSKGLSLSPKTVSIIFLAQKIGLITPPNH</sequence>
<dbReference type="EMBL" id="LAZR01001785">
    <property type="protein sequence ID" value="KKN39059.1"/>
    <property type="molecule type" value="Genomic_DNA"/>
</dbReference>
<evidence type="ECO:0000313" key="4">
    <source>
        <dbReference type="EMBL" id="KKN39059.1"/>
    </source>
</evidence>
<dbReference type="InterPro" id="IPR039420">
    <property type="entry name" value="WalR-like"/>
</dbReference>
<dbReference type="Pfam" id="PF00072">
    <property type="entry name" value="Response_reg"/>
    <property type="match status" value="1"/>
</dbReference>